<dbReference type="Proteomes" id="UP000236754">
    <property type="component" value="Unassembled WGS sequence"/>
</dbReference>
<evidence type="ECO:0000256" key="1">
    <source>
        <dbReference type="SAM" id="MobiDB-lite"/>
    </source>
</evidence>
<dbReference type="NCBIfam" id="NF038070">
    <property type="entry name" value="LmbU_fam_TF"/>
    <property type="match status" value="1"/>
</dbReference>
<dbReference type="EMBL" id="FNVU01000001">
    <property type="protein sequence ID" value="SEF67665.1"/>
    <property type="molecule type" value="Genomic_DNA"/>
</dbReference>
<dbReference type="RefSeq" id="WP_200823116.1">
    <property type="nucleotide sequence ID" value="NZ_FNVU01000001.1"/>
</dbReference>
<feature type="region of interest" description="Disordered" evidence="1">
    <location>
        <begin position="1"/>
        <end position="21"/>
    </location>
</feature>
<sequence>MPATRTARLPRAAGPDERSGPDTCGYCGDIDPRAAVERTGLSLPDDLTLNDWCRIGDRLLAVSDASCWWVGDWLVFGCEKYPDRYKRAIAGTSLDYQTLRNYAWVARAFPPSRRRDTLTFQHHMEVTKLRPAEQDHWLDFAVRLKWSRNELRRQLRASAETSGGEEQDAGISLQLDLSRERYLRWERAAQLDHAELQDWIVEVLDGVVCAAREAPRLPSGEQPAERI</sequence>
<gene>
    <name evidence="2" type="ORF">SAMN05216223_101692</name>
</gene>
<accession>A0A1H5TXV9</accession>
<keyword evidence="3" id="KW-1185">Reference proteome</keyword>
<dbReference type="AlphaFoldDB" id="A0A1H5TXV9"/>
<evidence type="ECO:0008006" key="4">
    <source>
        <dbReference type="Google" id="ProtNLM"/>
    </source>
</evidence>
<name>A0A1H5TXV9_9ACTN</name>
<dbReference type="InterPro" id="IPR049735">
    <property type="entry name" value="NovE/LmbU-like"/>
</dbReference>
<reference evidence="2 3" key="1">
    <citation type="submission" date="2016-10" db="EMBL/GenBank/DDBJ databases">
        <authorList>
            <person name="de Groot N.N."/>
        </authorList>
    </citation>
    <scope>NUCLEOTIDE SEQUENCE [LARGE SCALE GENOMIC DNA]</scope>
    <source>
        <strain evidence="2 3">CGMCC 4.2023</strain>
    </source>
</reference>
<proteinExistence type="predicted"/>
<evidence type="ECO:0000313" key="2">
    <source>
        <dbReference type="EMBL" id="SEF67665.1"/>
    </source>
</evidence>
<organism evidence="2 3">
    <name type="scientific">Actinacidiphila yanglinensis</name>
    <dbReference type="NCBI Taxonomy" id="310779"/>
    <lineage>
        <taxon>Bacteria</taxon>
        <taxon>Bacillati</taxon>
        <taxon>Actinomycetota</taxon>
        <taxon>Actinomycetes</taxon>
        <taxon>Kitasatosporales</taxon>
        <taxon>Streptomycetaceae</taxon>
        <taxon>Actinacidiphila</taxon>
    </lineage>
</organism>
<feature type="compositionally biased region" description="Low complexity" evidence="1">
    <location>
        <begin position="1"/>
        <end position="13"/>
    </location>
</feature>
<protein>
    <recommendedName>
        <fullName evidence="4">LmbU</fullName>
    </recommendedName>
</protein>
<evidence type="ECO:0000313" key="3">
    <source>
        <dbReference type="Proteomes" id="UP000236754"/>
    </source>
</evidence>